<evidence type="ECO:0000256" key="1">
    <source>
        <dbReference type="SAM" id="MobiDB-lite"/>
    </source>
</evidence>
<name>A0A3B1DHI6_9ZZZZ</name>
<feature type="region of interest" description="Disordered" evidence="1">
    <location>
        <begin position="1"/>
        <end position="51"/>
    </location>
</feature>
<accession>A0A3B1DHI6</accession>
<protein>
    <submittedName>
        <fullName evidence="2">Uncharacterized protein</fullName>
    </submittedName>
</protein>
<feature type="compositionally biased region" description="Polar residues" evidence="1">
    <location>
        <begin position="1"/>
        <end position="17"/>
    </location>
</feature>
<organism evidence="2">
    <name type="scientific">hydrothermal vent metagenome</name>
    <dbReference type="NCBI Taxonomy" id="652676"/>
    <lineage>
        <taxon>unclassified sequences</taxon>
        <taxon>metagenomes</taxon>
        <taxon>ecological metagenomes</taxon>
    </lineage>
</organism>
<dbReference type="EMBL" id="UOGL01000638">
    <property type="protein sequence ID" value="VAX42256.1"/>
    <property type="molecule type" value="Genomic_DNA"/>
</dbReference>
<feature type="non-terminal residue" evidence="2">
    <location>
        <position position="65"/>
    </location>
</feature>
<evidence type="ECO:0000313" key="2">
    <source>
        <dbReference type="EMBL" id="VAX42256.1"/>
    </source>
</evidence>
<sequence>MTNPDQSKSTPQFSSDPGTYDLEPPSQKTKKMPFYQKANEPENLSDKPETFWDKLFKKHRPLEKE</sequence>
<reference evidence="2" key="1">
    <citation type="submission" date="2018-06" db="EMBL/GenBank/DDBJ databases">
        <authorList>
            <person name="Zhirakovskaya E."/>
        </authorList>
    </citation>
    <scope>NUCLEOTIDE SEQUENCE</scope>
</reference>
<gene>
    <name evidence="2" type="ORF">MNBD_PLANCTO02-177</name>
</gene>
<proteinExistence type="predicted"/>
<dbReference type="AlphaFoldDB" id="A0A3B1DHI6"/>